<sequence length="815" mass="93973">MKLTKVKVYGFGKWVDKEFDFNSDYQVIFGPNEAGKTTLLTFIKSVLFGFASARGDDKYQQYKPRKSNSYGGELIFTDTDGTIWTIRRVDGQFGGELTLFRDDQQVPETLLADKITGGFTKEDFENTHVLDANNILSIYKLNEEQLETEILTVGTVGSKEWLLSAEGFEKLANGIYKPRGRKQELSVQLELHKKLISQKSEFKNQQLAYQQVTNELNTTEEEFSENNQEYQEAQKKSASLQNLSSKWPKYLEYLDLIRRGNEVENPISNQDWEQVIKINQQLAILSQNNYSTGKNQLSDSENRILESYQNNKNDLDYLSAKKNSIRDLQYQKQNSNEQLKNNDSQIDNLIATHTDYKETMKILTDEQLKQLDENHDTKKKSNSNIFVIVLIVIGLILFIASGFLRFVGIVIGLVGLGLGYYQRKVASDSISTNELSFLSEKGYQGMTIDQVKELQPIILQLYSLRNKQNAIENTLNNIQLELDKWKQYLNDFGLLENGSTDYAQSVDDYFSRLQRIKTKSDMITKSNSDLLASQKSNQEKISDLNDQLDSICMNYSTASFEQLEDLHTKQLARQTTSNLVDQHKAIIGDDMDVLQKFTDSNDLNQQLLKSKQELSDLEEVNNRLNRQVGSIKNQREQIFNDDEYQNLISELSQNEANIIELYDEWLADKLSSKWIHRMLNIASENRYPKMLKRASQYFCLLTDDNYVDIKFNVDNKKTLKVIRRDKTKFDVHELSRATTVQLYISLRLAFVTEISNLINLPILIDDAFVDFDKIRTSKMFELVKEVSKVNQIIYVTANMVPDVASDHVTNIKRGN</sequence>
<dbReference type="Pfam" id="PF13514">
    <property type="entry name" value="AAA_27"/>
    <property type="match status" value="1"/>
</dbReference>
<dbReference type="PANTHER" id="PTHR41259">
    <property type="entry name" value="DOUBLE-STRAND BREAK REPAIR RAD50 ATPASE, PUTATIVE-RELATED"/>
    <property type="match status" value="1"/>
</dbReference>
<keyword evidence="2" id="KW-0812">Transmembrane</keyword>
<keyword evidence="2" id="KW-0472">Membrane</keyword>
<evidence type="ECO:0000256" key="1">
    <source>
        <dbReference type="SAM" id="Coils"/>
    </source>
</evidence>
<dbReference type="STRING" id="1847728.BTM29_08125"/>
<evidence type="ECO:0000313" key="5">
    <source>
        <dbReference type="Proteomes" id="UP000187499"/>
    </source>
</evidence>
<dbReference type="InterPro" id="IPR038734">
    <property type="entry name" value="YhaN_AAA"/>
</dbReference>
<evidence type="ECO:0000313" key="4">
    <source>
        <dbReference type="EMBL" id="APX72516.1"/>
    </source>
</evidence>
<accession>A0A1P8Q3T5</accession>
<reference evidence="5" key="1">
    <citation type="submission" date="2016-12" db="EMBL/GenBank/DDBJ databases">
        <authorList>
            <person name="Jung M.Y."/>
            <person name="Lee S.H."/>
        </authorList>
    </citation>
    <scope>NUCLEOTIDE SEQUENCE [LARGE SCALE GENOMIC DNA]</scope>
    <source>
        <strain evidence="5">WiKim39</strain>
    </source>
</reference>
<proteinExistence type="predicted"/>
<gene>
    <name evidence="4" type="ORF">BTM29_08125</name>
</gene>
<keyword evidence="1" id="KW-0175">Coiled coil</keyword>
<feature type="coiled-coil region" evidence="1">
    <location>
        <begin position="202"/>
        <end position="243"/>
    </location>
</feature>
<name>A0A1P8Q3T5_9LACO</name>
<dbReference type="OrthoDB" id="9764467at2"/>
<dbReference type="SUPFAM" id="SSF52540">
    <property type="entry name" value="P-loop containing nucleoside triphosphate hydrolases"/>
    <property type="match status" value="1"/>
</dbReference>
<dbReference type="InterPro" id="IPR027417">
    <property type="entry name" value="P-loop_NTPase"/>
</dbReference>
<dbReference type="AlphaFoldDB" id="A0A1P8Q3T5"/>
<organism evidence="4 5">
    <name type="scientific">Companilactobacillus allii</name>
    <dbReference type="NCBI Taxonomy" id="1847728"/>
    <lineage>
        <taxon>Bacteria</taxon>
        <taxon>Bacillati</taxon>
        <taxon>Bacillota</taxon>
        <taxon>Bacilli</taxon>
        <taxon>Lactobacillales</taxon>
        <taxon>Lactobacillaceae</taxon>
        <taxon>Companilactobacillus</taxon>
    </lineage>
</organism>
<feature type="domain" description="YhaN AAA" evidence="3">
    <location>
        <begin position="1"/>
        <end position="207"/>
    </location>
</feature>
<dbReference type="KEGG" id="lalw:BTM29_08125"/>
<dbReference type="EMBL" id="CP019323">
    <property type="protein sequence ID" value="APX72516.1"/>
    <property type="molecule type" value="Genomic_DNA"/>
</dbReference>
<feature type="coiled-coil region" evidence="1">
    <location>
        <begin position="600"/>
        <end position="664"/>
    </location>
</feature>
<evidence type="ECO:0000256" key="2">
    <source>
        <dbReference type="SAM" id="Phobius"/>
    </source>
</evidence>
<protein>
    <recommendedName>
        <fullName evidence="3">YhaN AAA domain-containing protein</fullName>
    </recommendedName>
</protein>
<dbReference type="RefSeq" id="WP_076615916.1">
    <property type="nucleotide sequence ID" value="NZ_CP019323.1"/>
</dbReference>
<dbReference type="Proteomes" id="UP000187499">
    <property type="component" value="Chromosome"/>
</dbReference>
<feature type="transmembrane region" description="Helical" evidence="2">
    <location>
        <begin position="385"/>
        <end position="418"/>
    </location>
</feature>
<dbReference type="PANTHER" id="PTHR41259:SF1">
    <property type="entry name" value="DOUBLE-STRAND BREAK REPAIR RAD50 ATPASE, PUTATIVE-RELATED"/>
    <property type="match status" value="1"/>
</dbReference>
<keyword evidence="2" id="KW-1133">Transmembrane helix</keyword>
<keyword evidence="5" id="KW-1185">Reference proteome</keyword>
<dbReference type="Gene3D" id="3.40.50.300">
    <property type="entry name" value="P-loop containing nucleotide triphosphate hydrolases"/>
    <property type="match status" value="2"/>
</dbReference>
<evidence type="ECO:0000259" key="3">
    <source>
        <dbReference type="Pfam" id="PF13514"/>
    </source>
</evidence>